<dbReference type="InterPro" id="IPR050587">
    <property type="entry name" value="GNT1/Glycosyltrans_8"/>
</dbReference>
<name>A0AAE0BBA3_9CHLO</name>
<accession>A0AAE0BBA3</accession>
<organism evidence="3 4">
    <name type="scientific">Cymbomonas tetramitiformis</name>
    <dbReference type="NCBI Taxonomy" id="36881"/>
    <lineage>
        <taxon>Eukaryota</taxon>
        <taxon>Viridiplantae</taxon>
        <taxon>Chlorophyta</taxon>
        <taxon>Pyramimonadophyceae</taxon>
        <taxon>Pyramimonadales</taxon>
        <taxon>Pyramimonadaceae</taxon>
        <taxon>Cymbomonas</taxon>
    </lineage>
</organism>
<evidence type="ECO:0000313" key="4">
    <source>
        <dbReference type="Proteomes" id="UP001190700"/>
    </source>
</evidence>
<dbReference type="InterPro" id="IPR029044">
    <property type="entry name" value="Nucleotide-diphossugar_trans"/>
</dbReference>
<dbReference type="Gene3D" id="3.90.550.10">
    <property type="entry name" value="Spore Coat Polysaccharide Biosynthesis Protein SpsA, Chain A"/>
    <property type="match status" value="1"/>
</dbReference>
<dbReference type="PANTHER" id="PTHR11183">
    <property type="entry name" value="GLYCOGENIN SUBFAMILY MEMBER"/>
    <property type="match status" value="1"/>
</dbReference>
<feature type="transmembrane region" description="Helical" evidence="2">
    <location>
        <begin position="12"/>
        <end position="31"/>
    </location>
</feature>
<dbReference type="GO" id="GO:0016757">
    <property type="term" value="F:glycosyltransferase activity"/>
    <property type="evidence" value="ECO:0007669"/>
    <property type="project" value="InterPro"/>
</dbReference>
<dbReference type="EMBL" id="LGRX02035770">
    <property type="protein sequence ID" value="KAK3233251.1"/>
    <property type="molecule type" value="Genomic_DNA"/>
</dbReference>
<sequence length="319" mass="37109">MAKRGRNKNVVNVIIAAFFSGILLAIYTWIYSDKEDPSCPHRCALKPAFVNSSHSPGSNGRQAWVILVADDTPVEPNGLSYADSAAVLVHTLQRAGTSREIVVLVDHKISSATRMKLEALKTVVREIDNKMPPENYRMSKKRERMQYSYTKLWAFTLTEYSKVVYVDADMFALPWCRDIDAMFAYASPAASLEYFATDSFQCGMYVIEPSQELFDDIEEKRHDVCSYENRGVDSGFMNCYFKDRWHEVEQRFNAQYFCNTRPFDDRCKAFNRDWWNNIEKRKDLCMVHDKIFKHLRAKSEVNEVWWKAFEETQGKLKNA</sequence>
<dbReference type="Pfam" id="PF01501">
    <property type="entry name" value="Glyco_transf_8"/>
    <property type="match status" value="1"/>
</dbReference>
<keyword evidence="2" id="KW-1133">Transmembrane helix</keyword>
<proteinExistence type="inferred from homology"/>
<comment type="caution">
    <text evidence="3">The sequence shown here is derived from an EMBL/GenBank/DDBJ whole genome shotgun (WGS) entry which is preliminary data.</text>
</comment>
<keyword evidence="2" id="KW-0472">Membrane</keyword>
<dbReference type="EC" id="2.4.1.-" evidence="1"/>
<dbReference type="AlphaFoldDB" id="A0AAE0BBA3"/>
<comment type="similarity">
    <text evidence="1">Belongs to the glycosyltransferase 8 family.</text>
</comment>
<keyword evidence="2" id="KW-0812">Transmembrane</keyword>
<evidence type="ECO:0000313" key="3">
    <source>
        <dbReference type="EMBL" id="KAK3233251.1"/>
    </source>
</evidence>
<dbReference type="Proteomes" id="UP001190700">
    <property type="component" value="Unassembled WGS sequence"/>
</dbReference>
<keyword evidence="4" id="KW-1185">Reference proteome</keyword>
<protein>
    <recommendedName>
        <fullName evidence="1">Hexosyltransferase</fullName>
        <ecNumber evidence="1">2.4.1.-</ecNumber>
    </recommendedName>
</protein>
<evidence type="ECO:0000256" key="1">
    <source>
        <dbReference type="RuleBase" id="RU362027"/>
    </source>
</evidence>
<dbReference type="InterPro" id="IPR002495">
    <property type="entry name" value="Glyco_trans_8"/>
</dbReference>
<evidence type="ECO:0000256" key="2">
    <source>
        <dbReference type="SAM" id="Phobius"/>
    </source>
</evidence>
<dbReference type="SUPFAM" id="SSF53448">
    <property type="entry name" value="Nucleotide-diphospho-sugar transferases"/>
    <property type="match status" value="1"/>
</dbReference>
<reference evidence="3 4" key="1">
    <citation type="journal article" date="2015" name="Genome Biol. Evol.">
        <title>Comparative Genomics of a Bacterivorous Green Alga Reveals Evolutionary Causalities and Consequences of Phago-Mixotrophic Mode of Nutrition.</title>
        <authorList>
            <person name="Burns J.A."/>
            <person name="Paasch A."/>
            <person name="Narechania A."/>
            <person name="Kim E."/>
        </authorList>
    </citation>
    <scope>NUCLEOTIDE SEQUENCE [LARGE SCALE GENOMIC DNA]</scope>
    <source>
        <strain evidence="3 4">PLY_AMNH</strain>
    </source>
</reference>
<gene>
    <name evidence="3" type="ORF">CYMTET_56437</name>
</gene>